<organism evidence="2 3">
    <name type="scientific">Brevibacillus nitrificans</name>
    <dbReference type="NCBI Taxonomy" id="651560"/>
    <lineage>
        <taxon>Bacteria</taxon>
        <taxon>Bacillati</taxon>
        <taxon>Bacillota</taxon>
        <taxon>Bacilli</taxon>
        <taxon>Bacillales</taxon>
        <taxon>Paenibacillaceae</taxon>
        <taxon>Brevibacillus</taxon>
    </lineage>
</organism>
<keyword evidence="3" id="KW-1185">Reference proteome</keyword>
<sequence length="77" mass="9030">MRLFQSWLSLFLLSEKGLVCMKEQHYEVVFLAQSRKRNGRIAPRNLEMKKCEIENEQEAKTRKTGCVENGRRGRESG</sequence>
<comment type="caution">
    <text evidence="2">The sequence shown here is derived from an EMBL/GenBank/DDBJ whole genome shotgun (WGS) entry which is preliminary data.</text>
</comment>
<name>A0A3M8CW40_9BACL</name>
<proteinExistence type="predicted"/>
<evidence type="ECO:0000313" key="3">
    <source>
        <dbReference type="Proteomes" id="UP000269573"/>
    </source>
</evidence>
<accession>A0A3M8CW40</accession>
<evidence type="ECO:0000313" key="2">
    <source>
        <dbReference type="EMBL" id="RNB79974.1"/>
    </source>
</evidence>
<evidence type="ECO:0000256" key="1">
    <source>
        <dbReference type="SAM" id="MobiDB-lite"/>
    </source>
</evidence>
<protein>
    <submittedName>
        <fullName evidence="2">Uncharacterized protein</fullName>
    </submittedName>
</protein>
<dbReference type="Proteomes" id="UP000269573">
    <property type="component" value="Unassembled WGS sequence"/>
</dbReference>
<dbReference type="AlphaFoldDB" id="A0A3M8CW40"/>
<reference evidence="2 3" key="1">
    <citation type="submission" date="2018-10" db="EMBL/GenBank/DDBJ databases">
        <title>Phylogenomics of Brevibacillus.</title>
        <authorList>
            <person name="Dunlap C."/>
        </authorList>
    </citation>
    <scope>NUCLEOTIDE SEQUENCE [LARGE SCALE GENOMIC DNA]</scope>
    <source>
        <strain evidence="2 3">JCM 15774</strain>
    </source>
</reference>
<dbReference type="EMBL" id="RHHU01000018">
    <property type="protein sequence ID" value="RNB79974.1"/>
    <property type="molecule type" value="Genomic_DNA"/>
</dbReference>
<feature type="region of interest" description="Disordered" evidence="1">
    <location>
        <begin position="55"/>
        <end position="77"/>
    </location>
</feature>
<gene>
    <name evidence="2" type="ORF">EDM59_26635</name>
</gene>